<sequence length="51" mass="5671">MSPVDLSDEQRSTIQAELDADRRWEKRLPGYAAIALAVLAVIVVVRTVFSL</sequence>
<protein>
    <submittedName>
        <fullName evidence="2">Uncharacterized protein</fullName>
    </submittedName>
</protein>
<evidence type="ECO:0000313" key="3">
    <source>
        <dbReference type="Proteomes" id="UP001174208"/>
    </source>
</evidence>
<name>A0ABT8KBM0_9MICO</name>
<organism evidence="2 3">
    <name type="scientific">Leifsonia williamsii</name>
    <dbReference type="NCBI Taxonomy" id="3035919"/>
    <lineage>
        <taxon>Bacteria</taxon>
        <taxon>Bacillati</taxon>
        <taxon>Actinomycetota</taxon>
        <taxon>Actinomycetes</taxon>
        <taxon>Micrococcales</taxon>
        <taxon>Microbacteriaceae</taxon>
        <taxon>Leifsonia</taxon>
    </lineage>
</organism>
<dbReference type="EMBL" id="JAROCF010000001">
    <property type="protein sequence ID" value="MDN4614845.1"/>
    <property type="molecule type" value="Genomic_DNA"/>
</dbReference>
<keyword evidence="3" id="KW-1185">Reference proteome</keyword>
<reference evidence="2" key="1">
    <citation type="submission" date="2023-06" db="EMBL/GenBank/DDBJ databases">
        <title>MT1 and MT2 Draft Genomes of Novel Species.</title>
        <authorList>
            <person name="Venkateswaran K."/>
        </authorList>
    </citation>
    <scope>NUCLEOTIDE SEQUENCE</scope>
    <source>
        <strain evidence="2">F6_8S_P_1B</strain>
    </source>
</reference>
<comment type="caution">
    <text evidence="2">The sequence shown here is derived from an EMBL/GenBank/DDBJ whole genome shotgun (WGS) entry which is preliminary data.</text>
</comment>
<keyword evidence="1" id="KW-0812">Transmembrane</keyword>
<keyword evidence="1" id="KW-1133">Transmembrane helix</keyword>
<accession>A0ABT8KBM0</accession>
<gene>
    <name evidence="2" type="ORF">P5G50_10305</name>
</gene>
<evidence type="ECO:0000256" key="1">
    <source>
        <dbReference type="SAM" id="Phobius"/>
    </source>
</evidence>
<evidence type="ECO:0000313" key="2">
    <source>
        <dbReference type="EMBL" id="MDN4614845.1"/>
    </source>
</evidence>
<proteinExistence type="predicted"/>
<dbReference type="RefSeq" id="WP_301209340.1">
    <property type="nucleotide sequence ID" value="NZ_JAROCF010000001.1"/>
</dbReference>
<keyword evidence="1" id="KW-0472">Membrane</keyword>
<dbReference type="Proteomes" id="UP001174208">
    <property type="component" value="Unassembled WGS sequence"/>
</dbReference>
<feature type="transmembrane region" description="Helical" evidence="1">
    <location>
        <begin position="28"/>
        <end position="49"/>
    </location>
</feature>